<reference evidence="1" key="1">
    <citation type="journal article" date="2014" name="Front. Microbiol.">
        <title>High frequency of phylogenetically diverse reductive dehalogenase-homologous genes in deep subseafloor sedimentary metagenomes.</title>
        <authorList>
            <person name="Kawai M."/>
            <person name="Futagami T."/>
            <person name="Toyoda A."/>
            <person name="Takaki Y."/>
            <person name="Nishi S."/>
            <person name="Hori S."/>
            <person name="Arai W."/>
            <person name="Tsubouchi T."/>
            <person name="Morono Y."/>
            <person name="Uchiyama I."/>
            <person name="Ito T."/>
            <person name="Fujiyama A."/>
            <person name="Inagaki F."/>
            <person name="Takami H."/>
        </authorList>
    </citation>
    <scope>NUCLEOTIDE SEQUENCE</scope>
    <source>
        <strain evidence="1">Expedition CK06-06</strain>
    </source>
</reference>
<protein>
    <submittedName>
        <fullName evidence="1">Uncharacterized protein</fullName>
    </submittedName>
</protein>
<sequence>QTEYNEQLMKLIDKQYIETPFYGIDKMTKWLRLQDHSAVYLRFLAVSVSDYQMEKAIDRIAAGVVFSISAQREAKAG</sequence>
<accession>X1FKL5</accession>
<dbReference type="AlphaFoldDB" id="X1FKL5"/>
<feature type="non-terminal residue" evidence="1">
    <location>
        <position position="1"/>
    </location>
</feature>
<dbReference type="EMBL" id="BART01039545">
    <property type="protein sequence ID" value="GAH21328.1"/>
    <property type="molecule type" value="Genomic_DNA"/>
</dbReference>
<gene>
    <name evidence="1" type="ORF">S01H4_64935</name>
</gene>
<name>X1FKL5_9ZZZZ</name>
<proteinExistence type="predicted"/>
<organism evidence="1">
    <name type="scientific">marine sediment metagenome</name>
    <dbReference type="NCBI Taxonomy" id="412755"/>
    <lineage>
        <taxon>unclassified sequences</taxon>
        <taxon>metagenomes</taxon>
        <taxon>ecological metagenomes</taxon>
    </lineage>
</organism>
<comment type="caution">
    <text evidence="1">The sequence shown here is derived from an EMBL/GenBank/DDBJ whole genome shotgun (WGS) entry which is preliminary data.</text>
</comment>
<evidence type="ECO:0000313" key="1">
    <source>
        <dbReference type="EMBL" id="GAH21328.1"/>
    </source>
</evidence>